<protein>
    <recommendedName>
        <fullName evidence="9">Mid2 domain-containing protein</fullName>
    </recommendedName>
</protein>
<reference evidence="7" key="1">
    <citation type="journal article" date="2020" name="Stud. Mycol.">
        <title>101 Dothideomycetes genomes: a test case for predicting lifestyles and emergence of pathogens.</title>
        <authorList>
            <person name="Haridas S."/>
            <person name="Albert R."/>
            <person name="Binder M."/>
            <person name="Bloem J."/>
            <person name="Labutti K."/>
            <person name="Salamov A."/>
            <person name="Andreopoulos B."/>
            <person name="Baker S."/>
            <person name="Barry K."/>
            <person name="Bills G."/>
            <person name="Bluhm B."/>
            <person name="Cannon C."/>
            <person name="Castanera R."/>
            <person name="Culley D."/>
            <person name="Daum C."/>
            <person name="Ezra D."/>
            <person name="Gonzalez J."/>
            <person name="Henrissat B."/>
            <person name="Kuo A."/>
            <person name="Liang C."/>
            <person name="Lipzen A."/>
            <person name="Lutzoni F."/>
            <person name="Magnuson J."/>
            <person name="Mondo S."/>
            <person name="Nolan M."/>
            <person name="Ohm R."/>
            <person name="Pangilinan J."/>
            <person name="Park H.-J."/>
            <person name="Ramirez L."/>
            <person name="Alfaro M."/>
            <person name="Sun H."/>
            <person name="Tritt A."/>
            <person name="Yoshinaga Y."/>
            <person name="Zwiers L.-H."/>
            <person name="Turgeon B."/>
            <person name="Goodwin S."/>
            <person name="Spatafora J."/>
            <person name="Crous P."/>
            <person name="Grigoriev I."/>
        </authorList>
    </citation>
    <scope>NUCLEOTIDE SEQUENCE</scope>
    <source>
        <strain evidence="7">CBS 269.34</strain>
    </source>
</reference>
<feature type="compositionally biased region" description="Low complexity" evidence="5">
    <location>
        <begin position="27"/>
        <end position="36"/>
    </location>
</feature>
<dbReference type="EMBL" id="MU004185">
    <property type="protein sequence ID" value="KAF2498959.1"/>
    <property type="molecule type" value="Genomic_DNA"/>
</dbReference>
<proteinExistence type="predicted"/>
<dbReference type="PANTHER" id="PTHR15549">
    <property type="entry name" value="PAIRED IMMUNOGLOBULIN-LIKE TYPE 2 RECEPTOR"/>
    <property type="match status" value="1"/>
</dbReference>
<feature type="compositionally biased region" description="Low complexity" evidence="5">
    <location>
        <begin position="143"/>
        <end position="156"/>
    </location>
</feature>
<evidence type="ECO:0000256" key="5">
    <source>
        <dbReference type="SAM" id="MobiDB-lite"/>
    </source>
</evidence>
<dbReference type="PANTHER" id="PTHR15549:SF6">
    <property type="entry name" value="MID2 DOMAIN-CONTAINING PROTEIN"/>
    <property type="match status" value="1"/>
</dbReference>
<dbReference type="GO" id="GO:0071944">
    <property type="term" value="C:cell periphery"/>
    <property type="evidence" value="ECO:0007669"/>
    <property type="project" value="UniProtKB-ARBA"/>
</dbReference>
<keyword evidence="8" id="KW-1185">Reference proteome</keyword>
<name>A0A6A6R334_9PEZI</name>
<evidence type="ECO:0000256" key="2">
    <source>
        <dbReference type="ARBA" id="ARBA00022692"/>
    </source>
</evidence>
<evidence type="ECO:0000256" key="6">
    <source>
        <dbReference type="SAM" id="Phobius"/>
    </source>
</evidence>
<evidence type="ECO:0008006" key="9">
    <source>
        <dbReference type="Google" id="ProtNLM"/>
    </source>
</evidence>
<feature type="compositionally biased region" description="Basic and acidic residues" evidence="5">
    <location>
        <begin position="86"/>
        <end position="113"/>
    </location>
</feature>
<comment type="subcellular location">
    <subcellularLocation>
        <location evidence="1">Membrane</location>
        <topology evidence="1">Single-pass membrane protein</topology>
    </subcellularLocation>
</comment>
<evidence type="ECO:0000256" key="1">
    <source>
        <dbReference type="ARBA" id="ARBA00004167"/>
    </source>
</evidence>
<keyword evidence="3 6" id="KW-1133">Transmembrane helix</keyword>
<evidence type="ECO:0000256" key="4">
    <source>
        <dbReference type="ARBA" id="ARBA00023136"/>
    </source>
</evidence>
<feature type="transmembrane region" description="Helical" evidence="6">
    <location>
        <begin position="42"/>
        <end position="64"/>
    </location>
</feature>
<dbReference type="InterPro" id="IPR051694">
    <property type="entry name" value="Immunoregulatory_rcpt-like"/>
</dbReference>
<keyword evidence="2 6" id="KW-0812">Transmembrane</keyword>
<gene>
    <name evidence="7" type="ORF">BU16DRAFT_309958</name>
</gene>
<sequence>MTKDHYITVTASTPTSTPTDSLQVFKSSESSSSSGMTVGAKIGVGIGVPVAALALGLLGVFVWFRAVKRHRSKTPEMKPPWGVDAQESHLTPEEYERTKNQKPPEDDEVHATYDGEPDGPNAPPRSSFLQVSPLSRNRDSMATSSVNTTSPSVNYTPIPFNDLPELVDGPTK</sequence>
<dbReference type="AlphaFoldDB" id="A0A6A6R334"/>
<evidence type="ECO:0000313" key="7">
    <source>
        <dbReference type="EMBL" id="KAF2498959.1"/>
    </source>
</evidence>
<evidence type="ECO:0000313" key="8">
    <source>
        <dbReference type="Proteomes" id="UP000799750"/>
    </source>
</evidence>
<dbReference type="GO" id="GO:0016020">
    <property type="term" value="C:membrane"/>
    <property type="evidence" value="ECO:0007669"/>
    <property type="project" value="UniProtKB-SubCell"/>
</dbReference>
<evidence type="ECO:0000256" key="3">
    <source>
        <dbReference type="ARBA" id="ARBA00022989"/>
    </source>
</evidence>
<feature type="region of interest" description="Disordered" evidence="5">
    <location>
        <begin position="73"/>
        <end position="172"/>
    </location>
</feature>
<accession>A0A6A6R334</accession>
<feature type="compositionally biased region" description="Low complexity" evidence="5">
    <location>
        <begin position="8"/>
        <end position="19"/>
    </location>
</feature>
<keyword evidence="4 6" id="KW-0472">Membrane</keyword>
<organism evidence="7 8">
    <name type="scientific">Lophium mytilinum</name>
    <dbReference type="NCBI Taxonomy" id="390894"/>
    <lineage>
        <taxon>Eukaryota</taxon>
        <taxon>Fungi</taxon>
        <taxon>Dikarya</taxon>
        <taxon>Ascomycota</taxon>
        <taxon>Pezizomycotina</taxon>
        <taxon>Dothideomycetes</taxon>
        <taxon>Pleosporomycetidae</taxon>
        <taxon>Mytilinidiales</taxon>
        <taxon>Mytilinidiaceae</taxon>
        <taxon>Lophium</taxon>
    </lineage>
</organism>
<dbReference type="Proteomes" id="UP000799750">
    <property type="component" value="Unassembled WGS sequence"/>
</dbReference>
<feature type="region of interest" description="Disordered" evidence="5">
    <location>
        <begin position="1"/>
        <end position="36"/>
    </location>
</feature>